<feature type="transmembrane region" description="Helical" evidence="2">
    <location>
        <begin position="62"/>
        <end position="95"/>
    </location>
</feature>
<keyword evidence="2" id="KW-1133">Transmembrane helix</keyword>
<dbReference type="OrthoDB" id="3357408at2759"/>
<evidence type="ECO:0000313" key="3">
    <source>
        <dbReference type="EMBL" id="ESK82346.1"/>
    </source>
</evidence>
<keyword evidence="2" id="KW-0472">Membrane</keyword>
<reference evidence="3 4" key="1">
    <citation type="journal article" date="2014" name="BMC Genomics">
        <title>Genome and secretome analysis of the hemibiotrophic fungal pathogen, Moniliophthora roreri, which causes frosty pod rot disease of cacao: mechanisms of the biotrophic and necrotrophic phases.</title>
        <authorList>
            <person name="Meinhardt L.W."/>
            <person name="Costa G.G.L."/>
            <person name="Thomazella D.P.T."/>
            <person name="Teixeira P.J.P.L."/>
            <person name="Carazzolle M.F."/>
            <person name="Schuster S.C."/>
            <person name="Carlson J.E."/>
            <person name="Guiltinan M.J."/>
            <person name="Mieczkowski P."/>
            <person name="Farmer A."/>
            <person name="Ramaraj T."/>
            <person name="Crozier J."/>
            <person name="Davis R.E."/>
            <person name="Shao J."/>
            <person name="Melnick R.L."/>
            <person name="Pereira G.A.G."/>
            <person name="Bailey B.A."/>
        </authorList>
    </citation>
    <scope>NUCLEOTIDE SEQUENCE [LARGE SCALE GENOMIC DNA]</scope>
    <source>
        <strain evidence="3 4">MCA 2997</strain>
    </source>
</reference>
<name>V2WP68_MONRO</name>
<feature type="transmembrane region" description="Helical" evidence="2">
    <location>
        <begin position="116"/>
        <end position="141"/>
    </location>
</feature>
<evidence type="ECO:0000313" key="4">
    <source>
        <dbReference type="Proteomes" id="UP000017559"/>
    </source>
</evidence>
<dbReference type="HOGENOM" id="CLU_101454_0_0_1"/>
<protein>
    <submittedName>
        <fullName evidence="3">Uncharacterized protein</fullName>
    </submittedName>
</protein>
<keyword evidence="2" id="KW-0812">Transmembrane</keyword>
<dbReference type="KEGG" id="mrr:Moror_2212"/>
<feature type="region of interest" description="Disordered" evidence="1">
    <location>
        <begin position="212"/>
        <end position="239"/>
    </location>
</feature>
<evidence type="ECO:0000256" key="1">
    <source>
        <dbReference type="SAM" id="MobiDB-lite"/>
    </source>
</evidence>
<sequence length="239" mass="25962">MIRCHTIELHSAVADAILLWRCYTVWGKQLKIMILPVLLYLVGHVAGLVLTSFDIVVPVSGFLAFTLGTLATVAAAGIVGLNNLLLSTLITYRIFRINREVVAYLGPKSKSMYRAIITATLESGLLYSAFLVILLIVYVVPFATGTENPVVFVMQDICIRIWAPIVGIVSTIIVVRVTLGISLDSVESAIISIRAASTIHEEVPVTDISRSANGLTQKGSDQLPSTLQCESPRYSENSE</sequence>
<comment type="caution">
    <text evidence="3">The sequence shown here is derived from an EMBL/GenBank/DDBJ whole genome shotgun (WGS) entry which is preliminary data.</text>
</comment>
<keyword evidence="4" id="KW-1185">Reference proteome</keyword>
<proteinExistence type="predicted"/>
<feature type="transmembrane region" description="Helical" evidence="2">
    <location>
        <begin position="161"/>
        <end position="179"/>
    </location>
</feature>
<dbReference type="EMBL" id="AWSO01001963">
    <property type="protein sequence ID" value="ESK82346.1"/>
    <property type="molecule type" value="Genomic_DNA"/>
</dbReference>
<organism evidence="3 4">
    <name type="scientific">Moniliophthora roreri (strain MCA 2997)</name>
    <name type="common">Cocoa frosty pod rot fungus</name>
    <name type="synonym">Crinipellis roreri</name>
    <dbReference type="NCBI Taxonomy" id="1381753"/>
    <lineage>
        <taxon>Eukaryota</taxon>
        <taxon>Fungi</taxon>
        <taxon>Dikarya</taxon>
        <taxon>Basidiomycota</taxon>
        <taxon>Agaricomycotina</taxon>
        <taxon>Agaricomycetes</taxon>
        <taxon>Agaricomycetidae</taxon>
        <taxon>Agaricales</taxon>
        <taxon>Marasmiineae</taxon>
        <taxon>Marasmiaceae</taxon>
        <taxon>Moniliophthora</taxon>
    </lineage>
</organism>
<accession>V2WP68</accession>
<dbReference type="Proteomes" id="UP000017559">
    <property type="component" value="Unassembled WGS sequence"/>
</dbReference>
<dbReference type="AlphaFoldDB" id="V2WP68"/>
<feature type="transmembrane region" description="Helical" evidence="2">
    <location>
        <begin position="37"/>
        <end position="56"/>
    </location>
</feature>
<gene>
    <name evidence="3" type="ORF">Moror_2212</name>
</gene>
<dbReference type="STRING" id="1381753.V2WP68"/>
<evidence type="ECO:0000256" key="2">
    <source>
        <dbReference type="SAM" id="Phobius"/>
    </source>
</evidence>